<evidence type="ECO:0000313" key="3">
    <source>
        <dbReference type="Proteomes" id="UP000016936"/>
    </source>
</evidence>
<dbReference type="Proteomes" id="UP000016936">
    <property type="component" value="Unassembled WGS sequence"/>
</dbReference>
<reference evidence="3" key="2">
    <citation type="journal article" date="2013" name="PLoS Genet.">
        <title>Comparative genome structure, secondary metabolite, and effector coding capacity across Cochliobolus pathogens.</title>
        <authorList>
            <person name="Condon B.J."/>
            <person name="Leng Y."/>
            <person name="Wu D."/>
            <person name="Bushley K.E."/>
            <person name="Ohm R.A."/>
            <person name="Otillar R."/>
            <person name="Martin J."/>
            <person name="Schackwitz W."/>
            <person name="Grimwood J."/>
            <person name="MohdZainudin N."/>
            <person name="Xue C."/>
            <person name="Wang R."/>
            <person name="Manning V.A."/>
            <person name="Dhillon B."/>
            <person name="Tu Z.J."/>
            <person name="Steffenson B.J."/>
            <person name="Salamov A."/>
            <person name="Sun H."/>
            <person name="Lowry S."/>
            <person name="LaButti K."/>
            <person name="Han J."/>
            <person name="Copeland A."/>
            <person name="Lindquist E."/>
            <person name="Barry K."/>
            <person name="Schmutz J."/>
            <person name="Baker S.E."/>
            <person name="Ciuffetti L.M."/>
            <person name="Grigoriev I.V."/>
            <person name="Zhong S."/>
            <person name="Turgeon B.G."/>
        </authorList>
    </citation>
    <scope>NUCLEOTIDE SEQUENCE [LARGE SCALE GENOMIC DNA]</scope>
    <source>
        <strain evidence="3">C5 / ATCC 48332 / race O</strain>
    </source>
</reference>
<dbReference type="EMBL" id="KB445571">
    <property type="protein sequence ID" value="EMD95027.1"/>
    <property type="molecule type" value="Genomic_DNA"/>
</dbReference>
<name>M2V4W1_COCH5</name>
<organism evidence="2 3">
    <name type="scientific">Cochliobolus heterostrophus (strain C5 / ATCC 48332 / race O)</name>
    <name type="common">Southern corn leaf blight fungus</name>
    <name type="synonym">Bipolaris maydis</name>
    <dbReference type="NCBI Taxonomy" id="701091"/>
    <lineage>
        <taxon>Eukaryota</taxon>
        <taxon>Fungi</taxon>
        <taxon>Dikarya</taxon>
        <taxon>Ascomycota</taxon>
        <taxon>Pezizomycotina</taxon>
        <taxon>Dothideomycetes</taxon>
        <taxon>Pleosporomycetidae</taxon>
        <taxon>Pleosporales</taxon>
        <taxon>Pleosporineae</taxon>
        <taxon>Pleosporaceae</taxon>
        <taxon>Bipolaris</taxon>
    </lineage>
</organism>
<evidence type="ECO:0000256" key="1">
    <source>
        <dbReference type="SAM" id="MobiDB-lite"/>
    </source>
</evidence>
<keyword evidence="3" id="KW-1185">Reference proteome</keyword>
<reference evidence="2 3" key="1">
    <citation type="journal article" date="2012" name="PLoS Pathog.">
        <title>Diverse lifestyles and strategies of plant pathogenesis encoded in the genomes of eighteen Dothideomycetes fungi.</title>
        <authorList>
            <person name="Ohm R.A."/>
            <person name="Feau N."/>
            <person name="Henrissat B."/>
            <person name="Schoch C.L."/>
            <person name="Horwitz B.A."/>
            <person name="Barry K.W."/>
            <person name="Condon B.J."/>
            <person name="Copeland A.C."/>
            <person name="Dhillon B."/>
            <person name="Glaser F."/>
            <person name="Hesse C.N."/>
            <person name="Kosti I."/>
            <person name="LaButti K."/>
            <person name="Lindquist E.A."/>
            <person name="Lucas S."/>
            <person name="Salamov A.A."/>
            <person name="Bradshaw R.E."/>
            <person name="Ciuffetti L."/>
            <person name="Hamelin R.C."/>
            <person name="Kema G.H.J."/>
            <person name="Lawrence C."/>
            <person name="Scott J.A."/>
            <person name="Spatafora J.W."/>
            <person name="Turgeon B.G."/>
            <person name="de Wit P.J.G.M."/>
            <person name="Zhong S."/>
            <person name="Goodwin S.B."/>
            <person name="Grigoriev I.V."/>
        </authorList>
    </citation>
    <scope>NUCLEOTIDE SEQUENCE [LARGE SCALE GENOMIC DNA]</scope>
    <source>
        <strain evidence="3">C5 / ATCC 48332 / race O</strain>
    </source>
</reference>
<gene>
    <name evidence="2" type="ORF">COCHEDRAFT_1027533</name>
</gene>
<protein>
    <submittedName>
        <fullName evidence="2">Uncharacterized protein</fullName>
    </submittedName>
</protein>
<evidence type="ECO:0000313" key="2">
    <source>
        <dbReference type="EMBL" id="EMD95027.1"/>
    </source>
</evidence>
<proteinExistence type="predicted"/>
<feature type="compositionally biased region" description="Low complexity" evidence="1">
    <location>
        <begin position="110"/>
        <end position="134"/>
    </location>
</feature>
<feature type="region of interest" description="Disordered" evidence="1">
    <location>
        <begin position="105"/>
        <end position="134"/>
    </location>
</feature>
<sequence length="134" mass="14700">MRYTHTTNANSDLEFKDKAKEMLDLNPINIIGAETNLCPISSLDLPTKYNNKEDKDFRPRRSFRRLWLRRLSLLRRKRFALLVGLVGLLLERKAACRAAAAQASYGSGDGLANNSSSSASNAAADGPSNSSNAV</sequence>
<accession>M2V4W1</accession>
<dbReference type="AlphaFoldDB" id="M2V4W1"/>
<dbReference type="HOGENOM" id="CLU_1896001_0_0_1"/>